<dbReference type="PANTHER" id="PTHR43364:SF4">
    <property type="entry name" value="NAD(P)-LINKED OXIDOREDUCTASE SUPERFAMILY PROTEIN"/>
    <property type="match status" value="1"/>
</dbReference>
<dbReference type="GO" id="GO:0005829">
    <property type="term" value="C:cytosol"/>
    <property type="evidence" value="ECO:0007669"/>
    <property type="project" value="UniProtKB-ARBA"/>
</dbReference>
<dbReference type="SUPFAM" id="SSF51430">
    <property type="entry name" value="NAD(P)-linked oxidoreductase"/>
    <property type="match status" value="1"/>
</dbReference>
<dbReference type="CDD" id="cd19080">
    <property type="entry name" value="AKR_AKR9A_9B"/>
    <property type="match status" value="1"/>
</dbReference>
<dbReference type="Gene3D" id="3.20.20.100">
    <property type="entry name" value="NADP-dependent oxidoreductase domain"/>
    <property type="match status" value="1"/>
</dbReference>
<keyword evidence="4" id="KW-1185">Reference proteome</keyword>
<dbReference type="Proteomes" id="UP000033651">
    <property type="component" value="Unassembled WGS sequence"/>
</dbReference>
<dbReference type="PANTHER" id="PTHR43364">
    <property type="entry name" value="NADH-SPECIFIC METHYLGLYOXAL REDUCTASE-RELATED"/>
    <property type="match status" value="1"/>
</dbReference>
<name>A0A0F3K7S9_9GAMM</name>
<dbReference type="InterPro" id="IPR020471">
    <property type="entry name" value="AKR"/>
</dbReference>
<dbReference type="InterPro" id="IPR023210">
    <property type="entry name" value="NADP_OxRdtase_dom"/>
</dbReference>
<dbReference type="InterPro" id="IPR050523">
    <property type="entry name" value="AKR_Detox_Biosynth"/>
</dbReference>
<organism evidence="3 4">
    <name type="scientific">Luteibacter yeojuensis</name>
    <dbReference type="NCBI Taxonomy" id="345309"/>
    <lineage>
        <taxon>Bacteria</taxon>
        <taxon>Pseudomonadati</taxon>
        <taxon>Pseudomonadota</taxon>
        <taxon>Gammaproteobacteria</taxon>
        <taxon>Lysobacterales</taxon>
        <taxon>Rhodanobacteraceae</taxon>
        <taxon>Luteibacter</taxon>
    </lineage>
</organism>
<dbReference type="EMBL" id="JZRB01000060">
    <property type="protein sequence ID" value="KJV26134.1"/>
    <property type="molecule type" value="Genomic_DNA"/>
</dbReference>
<dbReference type="GO" id="GO:0016491">
    <property type="term" value="F:oxidoreductase activity"/>
    <property type="evidence" value="ECO:0007669"/>
    <property type="project" value="UniProtKB-KW"/>
</dbReference>
<evidence type="ECO:0000259" key="2">
    <source>
        <dbReference type="Pfam" id="PF00248"/>
    </source>
</evidence>
<proteinExistence type="predicted"/>
<keyword evidence="1" id="KW-0560">Oxidoreductase</keyword>
<evidence type="ECO:0000256" key="1">
    <source>
        <dbReference type="ARBA" id="ARBA00023002"/>
    </source>
</evidence>
<dbReference type="AlphaFoldDB" id="A0A0F3K7S9"/>
<evidence type="ECO:0000313" key="3">
    <source>
        <dbReference type="EMBL" id="KJV26134.1"/>
    </source>
</evidence>
<dbReference type="RefSeq" id="WP_045831231.1">
    <property type="nucleotide sequence ID" value="NZ_JZRB01000060.1"/>
</dbReference>
<dbReference type="PATRIC" id="fig|345309.4.peg.3679"/>
<sequence>MRYKLLGRQTGLRVSEVAFGVALFGNQWGYGSEPADARRVLDRYLAAGGNFLDTADGYQFGQSESVLGDLVAPVRDEVVIATKYSGGAAKSPSLALTGNSRKNMVYSVEQSLRRLKTDRIDLYWVHHNDNVTPFEEILRGLDDLVRAGKVLYVGVSNFPAWRVSRAALLAELRGWAPLAAIQFEYSLVERGGDRELLPMVEALGLAALLWSPLAGGLLTGKYRAGEQGRLQGLGRVIRTEKSQRDTAIVDAVMEVASNLGVTAAEVSLAWVLAKARRSTTSILPIIGPRTVEQLENNLQALDLALPEDVVARLDAVSQVEAGAPFDVNADTFPRMMGDKPELVDLPPIPVV</sequence>
<accession>A0A0F3K7S9</accession>
<dbReference type="OrthoDB" id="9772407at2"/>
<feature type="domain" description="NADP-dependent oxidoreductase" evidence="2">
    <location>
        <begin position="17"/>
        <end position="317"/>
    </location>
</feature>
<gene>
    <name evidence="3" type="ORF">VI08_19080</name>
</gene>
<reference evidence="3 4" key="1">
    <citation type="submission" date="2015-03" db="EMBL/GenBank/DDBJ databases">
        <title>Draft genome sequence of Luteibacter yeojuensis strain SU11.</title>
        <authorList>
            <person name="Sulaiman J."/>
            <person name="Priya K."/>
            <person name="Chan K.-G."/>
        </authorList>
    </citation>
    <scope>NUCLEOTIDE SEQUENCE [LARGE SCALE GENOMIC DNA]</scope>
    <source>
        <strain evidence="3 4">SU11</strain>
    </source>
</reference>
<dbReference type="FunFam" id="3.20.20.100:FF:000004">
    <property type="entry name" value="Oxidoreductase, aldo/keto reductase"/>
    <property type="match status" value="1"/>
</dbReference>
<comment type="caution">
    <text evidence="3">The sequence shown here is derived from an EMBL/GenBank/DDBJ whole genome shotgun (WGS) entry which is preliminary data.</text>
</comment>
<dbReference type="PRINTS" id="PR00069">
    <property type="entry name" value="ALDKETRDTASE"/>
</dbReference>
<evidence type="ECO:0000313" key="4">
    <source>
        <dbReference type="Proteomes" id="UP000033651"/>
    </source>
</evidence>
<dbReference type="InterPro" id="IPR036812">
    <property type="entry name" value="NAD(P)_OxRdtase_dom_sf"/>
</dbReference>
<dbReference type="Pfam" id="PF00248">
    <property type="entry name" value="Aldo_ket_red"/>
    <property type="match status" value="1"/>
</dbReference>
<protein>
    <submittedName>
        <fullName evidence="3">Oxidoreductase</fullName>
    </submittedName>
</protein>